<feature type="compositionally biased region" description="Acidic residues" evidence="2">
    <location>
        <begin position="1103"/>
        <end position="1115"/>
    </location>
</feature>
<dbReference type="InterPro" id="IPR005612">
    <property type="entry name" value="CCAAT-binding_factor"/>
</dbReference>
<feature type="compositionally biased region" description="Acidic residues" evidence="2">
    <location>
        <begin position="1016"/>
        <end position="1029"/>
    </location>
</feature>
<dbReference type="GO" id="GO:0005634">
    <property type="term" value="C:nucleus"/>
    <property type="evidence" value="ECO:0007669"/>
    <property type="project" value="TreeGrafter"/>
</dbReference>
<feature type="region of interest" description="Disordered" evidence="2">
    <location>
        <begin position="1"/>
        <end position="52"/>
    </location>
</feature>
<feature type="region of interest" description="Disordered" evidence="2">
    <location>
        <begin position="171"/>
        <end position="190"/>
    </location>
</feature>
<feature type="compositionally biased region" description="Basic and acidic residues" evidence="2">
    <location>
        <begin position="574"/>
        <end position="584"/>
    </location>
</feature>
<name>A0A507CGE0_9FUNG</name>
<feature type="compositionally biased region" description="Acidic residues" evidence="2">
    <location>
        <begin position="1040"/>
        <end position="1093"/>
    </location>
</feature>
<dbReference type="PANTHER" id="PTHR12048:SF0">
    <property type="entry name" value="CCAAT_ENHANCER-BINDING PROTEIN ZETA"/>
    <property type="match status" value="1"/>
</dbReference>
<protein>
    <recommendedName>
        <fullName evidence="3">CCAAT-binding factor domain-containing protein</fullName>
    </recommendedName>
</protein>
<dbReference type="STRING" id="1806994.A0A507CGE0"/>
<dbReference type="SUPFAM" id="SSF48371">
    <property type="entry name" value="ARM repeat"/>
    <property type="match status" value="1"/>
</dbReference>
<feature type="compositionally biased region" description="Basic and acidic residues" evidence="2">
    <location>
        <begin position="543"/>
        <end position="563"/>
    </location>
</feature>
<accession>A0A507CGE0</accession>
<feature type="region of interest" description="Disordered" evidence="2">
    <location>
        <begin position="967"/>
        <end position="1135"/>
    </location>
</feature>
<reference evidence="4 5" key="1">
    <citation type="journal article" date="2019" name="Sci. Rep.">
        <title>Comparative genomics of chytrid fungi reveal insights into the obligate biotrophic and pathogenic lifestyle of Synchytrium endobioticum.</title>
        <authorList>
            <person name="van de Vossenberg B.T.L.H."/>
            <person name="Warris S."/>
            <person name="Nguyen H.D.T."/>
            <person name="van Gent-Pelzer M.P.E."/>
            <person name="Joly D.L."/>
            <person name="van de Geest H.C."/>
            <person name="Bonants P.J.M."/>
            <person name="Smith D.S."/>
            <person name="Levesque C.A."/>
            <person name="van der Lee T.A.J."/>
        </authorList>
    </citation>
    <scope>NUCLEOTIDE SEQUENCE [LARGE SCALE GENOMIC DNA]</scope>
    <source>
        <strain evidence="4 5">JEL517</strain>
    </source>
</reference>
<comment type="caution">
    <text evidence="4">The sequence shown here is derived from an EMBL/GenBank/DDBJ whole genome shotgun (WGS) entry which is preliminary data.</text>
</comment>
<organism evidence="4 5">
    <name type="scientific">Synchytrium microbalum</name>
    <dbReference type="NCBI Taxonomy" id="1806994"/>
    <lineage>
        <taxon>Eukaryota</taxon>
        <taxon>Fungi</taxon>
        <taxon>Fungi incertae sedis</taxon>
        <taxon>Chytridiomycota</taxon>
        <taxon>Chytridiomycota incertae sedis</taxon>
        <taxon>Chytridiomycetes</taxon>
        <taxon>Synchytriales</taxon>
        <taxon>Synchytriaceae</taxon>
        <taxon>Synchytrium</taxon>
    </lineage>
</organism>
<feature type="region of interest" description="Disordered" evidence="2">
    <location>
        <begin position="112"/>
        <end position="149"/>
    </location>
</feature>
<dbReference type="GeneID" id="42002609"/>
<keyword evidence="5" id="KW-1185">Reference proteome</keyword>
<feature type="compositionally biased region" description="Basic residues" evidence="2">
    <location>
        <begin position="564"/>
        <end position="573"/>
    </location>
</feature>
<evidence type="ECO:0000256" key="1">
    <source>
        <dbReference type="ARBA" id="ARBA00007797"/>
    </source>
</evidence>
<feature type="compositionally biased region" description="Basic and acidic residues" evidence="2">
    <location>
        <begin position="21"/>
        <end position="52"/>
    </location>
</feature>
<feature type="region of interest" description="Disordered" evidence="2">
    <location>
        <begin position="775"/>
        <end position="799"/>
    </location>
</feature>
<dbReference type="Proteomes" id="UP000319731">
    <property type="component" value="Unassembled WGS sequence"/>
</dbReference>
<evidence type="ECO:0000256" key="2">
    <source>
        <dbReference type="SAM" id="MobiDB-lite"/>
    </source>
</evidence>
<feature type="compositionally biased region" description="Basic and acidic residues" evidence="2">
    <location>
        <begin position="1116"/>
        <end position="1128"/>
    </location>
</feature>
<sequence>MAKQRERAAPAAFNGSKRKNAHSDKPAKKQRTEQDDDESKKQPSKKDILKRNILELGGDDSDLDLLADVLSDSDRDEPSEVKAKAEKKEIVIREDDVLMKDVQSFIQKEFASWNASAHTDDESSNVDEQEQQEDDDETGETTNEATLQNELKKLIGVASTASKTEVVKREVLAKPTPKENSAATKETPVKEIKAVKDAKSVKEKPVTAEKSAEKGTGKESAPLTQSVLTSSVEAPSNKKGKIQMLVDPLTVWYTLPEANTPAPTTAVSDQLFNTLYRKAQAISEAETAKQSQHVKTRSSGDKSFLSTILKSGTVTDRVSALTILVQEAPLYSLKFLKEDLLEGMASKKSRREAILAIDSIKDLMTTKLLPDRKLRYFRDQPLQDSNVTDAHLLVWYFEDTLKKLYFDLIKTLEVLSHDPVLNVKTRILSYIHDLLVAKPEQEQNLLVLLVNKLGDSDRKVAAKAVHHLTQLLSTHPNMKMVVIKEVQQLLFRPNVAARAQYISITYLNQIVLSNRPEDVKAANHLVEIYFTVFERLGNAIRGRKPEDDKPKKNDRKNNKSHDNKHGKHGKHGKKDNQHNNKKEQETEEPAMIVDGIESKMMAAVLTGVNRAFPFSKLDDAVYDKYIDNLFTFSHMGSFTTTVQALALIFQVQTTRNMVTDRYYRVLYNTLLDPRLYTASRQAVYLNLLYRSLKVDASLNRARAMLKRLVQACTLAQVPFVCASLFMVGEIIKSKPGLKSLMSESDTSDVEVFRDQPSADDEVAAMAVVAVDEATAVKEDSSDKPTKVEEGAGPRYDGRKRDPLYANAQLTSFWELVPFASHFHPTVSLYATTLLEGNSIELPATYVNYDPLQNHTLARFLDRFVYKNPRVIKSLYKGPSLMQPRLVDQQKNQDDRIVSGGRKRGAVFMDEEGGNNNGVDGSATRSSKMRKLDEAPVNDESWLRRSETEMPADEVFFHRFFKARVVRKPTDKTSNKSKAGAGDEEMEDMAEDVDEDQEIDEDEIWDAMRKSSGLPAPDEDDEDEDADEVMGADLDMLSSEVDGESPDVTDFIDDEAEEDDDDDVEGSSNIEQDEDDEAESGDDAMNDDEIDNASDSELARIFGDDDAPDSDEEEEAEVKPKAQEAEKKPSRGKRAVLQQKAKALGYKGSFFEKNKKGISNSKKSASTRGGQDDDGLQSTTFASLEDFEALIDGDEDDQE</sequence>
<dbReference type="Pfam" id="PF03914">
    <property type="entry name" value="CBF"/>
    <property type="match status" value="1"/>
</dbReference>
<feature type="region of interest" description="Disordered" evidence="2">
    <location>
        <begin position="195"/>
        <end position="234"/>
    </location>
</feature>
<dbReference type="PANTHER" id="PTHR12048">
    <property type="entry name" value="CCAAT-BINDING FACTOR-RELATED"/>
    <property type="match status" value="1"/>
</dbReference>
<feature type="domain" description="CCAAT-binding factor" evidence="3">
    <location>
        <begin position="642"/>
        <end position="830"/>
    </location>
</feature>
<feature type="region of interest" description="Disordered" evidence="2">
    <location>
        <begin position="1153"/>
        <end position="1177"/>
    </location>
</feature>
<feature type="compositionally biased region" description="Acidic residues" evidence="2">
    <location>
        <begin position="122"/>
        <end position="139"/>
    </location>
</feature>
<dbReference type="RefSeq" id="XP_031026899.1">
    <property type="nucleotide sequence ID" value="XM_031167312.1"/>
</dbReference>
<feature type="compositionally biased region" description="Basic and acidic residues" evidence="2">
    <location>
        <begin position="195"/>
        <end position="217"/>
    </location>
</feature>
<feature type="region of interest" description="Disordered" evidence="2">
    <location>
        <begin position="905"/>
        <end position="943"/>
    </location>
</feature>
<dbReference type="PROSITE" id="PS00018">
    <property type="entry name" value="EF_HAND_1"/>
    <property type="match status" value="1"/>
</dbReference>
<dbReference type="InterPro" id="IPR016024">
    <property type="entry name" value="ARM-type_fold"/>
</dbReference>
<feature type="compositionally biased region" description="Acidic residues" evidence="2">
    <location>
        <begin position="981"/>
        <end position="1004"/>
    </location>
</feature>
<dbReference type="EMBL" id="QEAO01000004">
    <property type="protein sequence ID" value="TPX36685.1"/>
    <property type="molecule type" value="Genomic_DNA"/>
</dbReference>
<comment type="similarity">
    <text evidence="1">Belongs to the CBF/MAK21 family.</text>
</comment>
<proteinExistence type="inferred from homology"/>
<feature type="compositionally biased region" description="Polar residues" evidence="2">
    <location>
        <begin position="222"/>
        <end position="234"/>
    </location>
</feature>
<dbReference type="InterPro" id="IPR040155">
    <property type="entry name" value="CEBPZ/Mak21-like"/>
</dbReference>
<dbReference type="InterPro" id="IPR018247">
    <property type="entry name" value="EF_Hand_1_Ca_BS"/>
</dbReference>
<evidence type="ECO:0000313" key="4">
    <source>
        <dbReference type="EMBL" id="TPX36685.1"/>
    </source>
</evidence>
<evidence type="ECO:0000313" key="5">
    <source>
        <dbReference type="Proteomes" id="UP000319731"/>
    </source>
</evidence>
<dbReference type="AlphaFoldDB" id="A0A507CGE0"/>
<gene>
    <name evidence="4" type="ORF">SmJEL517_g01384</name>
</gene>
<dbReference type="OrthoDB" id="28947at2759"/>
<feature type="compositionally biased region" description="Low complexity" evidence="2">
    <location>
        <begin position="1156"/>
        <end position="1165"/>
    </location>
</feature>
<evidence type="ECO:0000259" key="3">
    <source>
        <dbReference type="Pfam" id="PF03914"/>
    </source>
</evidence>
<feature type="region of interest" description="Disordered" evidence="2">
    <location>
        <begin position="541"/>
        <end position="589"/>
    </location>
</feature>